<dbReference type="Proteomes" id="UP000004688">
    <property type="component" value="Chromosome"/>
</dbReference>
<dbReference type="InterPro" id="IPR049245">
    <property type="entry name" value="DUF6880"/>
</dbReference>
<dbReference type="STRING" id="391616.OA238_c26910"/>
<evidence type="ECO:0000313" key="2">
    <source>
        <dbReference type="Proteomes" id="UP000004688"/>
    </source>
</evidence>
<dbReference type="Pfam" id="PF21810">
    <property type="entry name" value="DUF6880"/>
    <property type="match status" value="1"/>
</dbReference>
<dbReference type="eggNOG" id="COG3118">
    <property type="taxonomic scope" value="Bacteria"/>
</dbReference>
<evidence type="ECO:0000313" key="1">
    <source>
        <dbReference type="EMBL" id="AGI72729.1"/>
    </source>
</evidence>
<dbReference type="EMBL" id="CP003742">
    <property type="protein sequence ID" value="AGI72729.1"/>
    <property type="molecule type" value="Genomic_DNA"/>
</dbReference>
<organism evidence="1 2">
    <name type="scientific">Octadecabacter arcticus 238</name>
    <dbReference type="NCBI Taxonomy" id="391616"/>
    <lineage>
        <taxon>Bacteria</taxon>
        <taxon>Pseudomonadati</taxon>
        <taxon>Pseudomonadota</taxon>
        <taxon>Alphaproteobacteria</taxon>
        <taxon>Rhodobacterales</taxon>
        <taxon>Roseobacteraceae</taxon>
        <taxon>Octadecabacter</taxon>
    </lineage>
</organism>
<dbReference type="AlphaFoldDB" id="M9RJE4"/>
<sequence length="475" mass="52879">MSKKTLNKTNLETLGAEQLAALLMEVSMGSADIKRRLRLELSHNLGPVELALDVRKRLTTLRRSTSFVGWRKRKALIKDLTIQLSMIVDKIAPEDPVIAFDLLWQFIEVAPSVYGRVDDSKGDIGDVFRAAIDRFDDITPLVLLDSNALADRVWAVIQDNGYGEWDGVISLMANTLGASGLARLTAHVEAYGAAPIETDGEDHEAIQFLRRLRGVENNAAKHKARFVMRYLQEIAAATGDTSAYIAQYSDADLTRKDIAAEVAMLLISDAKSEGALNLLLNAQDDERDIGQGAWDTTYIASLIALGRIEDAQSHRWACFMATLNPTHLRDYLKHLPDFEDVEAEDAARKHVLDFPDFSTALKFCINWPDPQAAAVLVKTRHTEINGGLYPLLTPAAEALRSRYPLAAVLLWRSMIDDALLQGRTSRYGHAADHLTDCAALDAEIVDYEIFPAHATYLRTLQTHHERKSSFWTKLS</sequence>
<keyword evidence="2" id="KW-1185">Reference proteome</keyword>
<reference evidence="1 2" key="1">
    <citation type="journal article" date="2013" name="PLoS ONE">
        <title>Poles Apart: Arctic and Antarctic Octadecabacter strains Share High Genome Plasticity and a New Type of Xanthorhodopsin.</title>
        <authorList>
            <person name="Vollmers J."/>
            <person name="Voget S."/>
            <person name="Dietrich S."/>
            <person name="Gollnow K."/>
            <person name="Smits M."/>
            <person name="Meyer K."/>
            <person name="Brinkhoff T."/>
            <person name="Simon M."/>
            <person name="Daniel R."/>
        </authorList>
    </citation>
    <scope>NUCLEOTIDE SEQUENCE [LARGE SCALE GENOMIC DNA]</scope>
    <source>
        <strain evidence="1 2">238</strain>
    </source>
</reference>
<dbReference type="RefSeq" id="WP_015495790.1">
    <property type="nucleotide sequence ID" value="NC_020908.1"/>
</dbReference>
<accession>M9RJE4</accession>
<dbReference type="HOGENOM" id="CLU_044682_0_0_5"/>
<dbReference type="OrthoDB" id="7183688at2"/>
<dbReference type="KEGG" id="oar:OA238_c26910"/>
<gene>
    <name evidence="1" type="ORF">OA238_c26910</name>
</gene>
<protein>
    <submittedName>
        <fullName evidence="1">Uncharacterized protein</fullName>
    </submittedName>
</protein>
<proteinExistence type="predicted"/>
<name>M9RJE4_9RHOB</name>